<feature type="transmembrane region" description="Helical" evidence="6">
    <location>
        <begin position="79"/>
        <end position="99"/>
    </location>
</feature>
<dbReference type="PANTHER" id="PTHR30482:SF20">
    <property type="entry name" value="HIGH-AFFINITY BRANCHED-CHAIN AMINO ACID TRANSPORT SYSTEM PERMEASE PROTEIN LIVM"/>
    <property type="match status" value="1"/>
</dbReference>
<protein>
    <submittedName>
        <fullName evidence="7">Branched-chain amino acid transport system permease protein</fullName>
    </submittedName>
</protein>
<feature type="transmembrane region" description="Helical" evidence="6">
    <location>
        <begin position="276"/>
        <end position="298"/>
    </location>
</feature>
<feature type="transmembrane region" description="Helical" evidence="6">
    <location>
        <begin position="238"/>
        <end position="256"/>
    </location>
</feature>
<dbReference type="Proteomes" id="UP000541136">
    <property type="component" value="Unassembled WGS sequence"/>
</dbReference>
<evidence type="ECO:0000313" key="7">
    <source>
        <dbReference type="EMBL" id="MBB6085354.1"/>
    </source>
</evidence>
<evidence type="ECO:0000313" key="8">
    <source>
        <dbReference type="Proteomes" id="UP000541136"/>
    </source>
</evidence>
<dbReference type="InterPro" id="IPR043428">
    <property type="entry name" value="LivM-like"/>
</dbReference>
<evidence type="ECO:0000256" key="6">
    <source>
        <dbReference type="SAM" id="Phobius"/>
    </source>
</evidence>
<dbReference type="PANTHER" id="PTHR30482">
    <property type="entry name" value="HIGH-AFFINITY BRANCHED-CHAIN AMINO ACID TRANSPORT SYSTEM PERMEASE"/>
    <property type="match status" value="1"/>
</dbReference>
<evidence type="ECO:0000256" key="4">
    <source>
        <dbReference type="ARBA" id="ARBA00022989"/>
    </source>
</evidence>
<reference evidence="7 8" key="1">
    <citation type="submission" date="2020-08" db="EMBL/GenBank/DDBJ databases">
        <title>Genomic Encyclopedia of Type Strains, Phase IV (KMG-IV): sequencing the most valuable type-strain genomes for metagenomic binning, comparative biology and taxonomic classification.</title>
        <authorList>
            <person name="Goeker M."/>
        </authorList>
    </citation>
    <scope>NUCLEOTIDE SEQUENCE [LARGE SCALE GENOMIC DNA]</scope>
    <source>
        <strain evidence="7 8">DSM 12141</strain>
    </source>
</reference>
<comment type="subcellular location">
    <subcellularLocation>
        <location evidence="1">Cell membrane</location>
        <topology evidence="1">Multi-pass membrane protein</topology>
    </subcellularLocation>
</comment>
<feature type="transmembrane region" description="Helical" evidence="6">
    <location>
        <begin position="30"/>
        <end position="48"/>
    </location>
</feature>
<dbReference type="InterPro" id="IPR001851">
    <property type="entry name" value="ABC_transp_permease"/>
</dbReference>
<keyword evidence="5 6" id="KW-0472">Membrane</keyword>
<accession>A0A7W9WQB6</accession>
<feature type="transmembrane region" description="Helical" evidence="6">
    <location>
        <begin position="205"/>
        <end position="226"/>
    </location>
</feature>
<name>A0A7W9WQB6_CASDE</name>
<evidence type="ECO:0000256" key="3">
    <source>
        <dbReference type="ARBA" id="ARBA00022692"/>
    </source>
</evidence>
<comment type="caution">
    <text evidence="7">The sequence shown here is derived from an EMBL/GenBank/DDBJ whole genome shotgun (WGS) entry which is preliminary data.</text>
</comment>
<dbReference type="Pfam" id="PF02653">
    <property type="entry name" value="BPD_transp_2"/>
    <property type="match status" value="1"/>
</dbReference>
<dbReference type="CDD" id="cd06581">
    <property type="entry name" value="TM_PBP1_LivM_like"/>
    <property type="match status" value="1"/>
</dbReference>
<keyword evidence="3 6" id="KW-0812">Transmembrane</keyword>
<proteinExistence type="predicted"/>
<sequence>MKKINLFLGVLSLAALIIAPHFFKTYGVYLLTYWLVYVIANLGLNLIVGYAGLKALGHAAFFGIGAYSSAILMQAGVNFWAAMLVGMVLCFVLGLLVGFPALRVQMHYLAFATLGLNEIFVLVLRNEEWLTGGTFGISGIARPSLFGYVFKGAIPYYYFVLVFALIAFLLLWWLIHSPWGKAFMALRDNPIRAESLGVNIQRYTLLAFAIGGVYAGVAGSLFASLVQFIDPEPFNVQISILMFLMVILGGPGYLLGPVLGSFIGVFAPEWLRFTEGWYLLLFGGVVVLLMIWLPGGLLSLRQALAARREAKAHEAARLSAAAQARRGA</sequence>
<evidence type="ECO:0000256" key="1">
    <source>
        <dbReference type="ARBA" id="ARBA00004651"/>
    </source>
</evidence>
<keyword evidence="2" id="KW-1003">Cell membrane</keyword>
<evidence type="ECO:0000256" key="2">
    <source>
        <dbReference type="ARBA" id="ARBA00022475"/>
    </source>
</evidence>
<feature type="transmembrane region" description="Helical" evidence="6">
    <location>
        <begin position="55"/>
        <end position="73"/>
    </location>
</feature>
<keyword evidence="4 6" id="KW-1133">Transmembrane helix</keyword>
<feature type="transmembrane region" description="Helical" evidence="6">
    <location>
        <begin position="156"/>
        <end position="175"/>
    </location>
</feature>
<dbReference type="GO" id="GO:0015658">
    <property type="term" value="F:branched-chain amino acid transmembrane transporter activity"/>
    <property type="evidence" value="ECO:0007669"/>
    <property type="project" value="InterPro"/>
</dbReference>
<gene>
    <name evidence="7" type="ORF">HNR28_003411</name>
</gene>
<dbReference type="EMBL" id="JACHIB010000024">
    <property type="protein sequence ID" value="MBB6085354.1"/>
    <property type="molecule type" value="Genomic_DNA"/>
</dbReference>
<dbReference type="GO" id="GO:0005886">
    <property type="term" value="C:plasma membrane"/>
    <property type="evidence" value="ECO:0007669"/>
    <property type="project" value="UniProtKB-SubCell"/>
</dbReference>
<evidence type="ECO:0000256" key="5">
    <source>
        <dbReference type="ARBA" id="ARBA00023136"/>
    </source>
</evidence>
<dbReference type="AlphaFoldDB" id="A0A7W9WQB6"/>
<dbReference type="RefSeq" id="WP_151023863.1">
    <property type="nucleotide sequence ID" value="NZ_JACHIB010000024.1"/>
</dbReference>
<organism evidence="7 8">
    <name type="scientific">Castellaniella defragrans</name>
    <name type="common">Alcaligenes defragrans</name>
    <dbReference type="NCBI Taxonomy" id="75697"/>
    <lineage>
        <taxon>Bacteria</taxon>
        <taxon>Pseudomonadati</taxon>
        <taxon>Pseudomonadota</taxon>
        <taxon>Betaproteobacteria</taxon>
        <taxon>Burkholderiales</taxon>
        <taxon>Alcaligenaceae</taxon>
        <taxon>Castellaniella</taxon>
    </lineage>
</organism>